<dbReference type="SUPFAM" id="SSF52518">
    <property type="entry name" value="Thiamin diphosphate-binding fold (THDP-binding)"/>
    <property type="match status" value="1"/>
</dbReference>
<dbReference type="GO" id="GO:0045333">
    <property type="term" value="P:cellular respiration"/>
    <property type="evidence" value="ECO:0007669"/>
    <property type="project" value="UniProtKB-ARBA"/>
</dbReference>
<dbReference type="InterPro" id="IPR051457">
    <property type="entry name" value="2-oxoacid:Fd_oxidoreductase"/>
</dbReference>
<evidence type="ECO:0000313" key="4">
    <source>
        <dbReference type="EMBL" id="CUU02920.1"/>
    </source>
</evidence>
<organism evidence="4 5">
    <name type="scientific">Candidatus Kryptonium thompsonii</name>
    <dbReference type="NCBI Taxonomy" id="1633631"/>
    <lineage>
        <taxon>Bacteria</taxon>
        <taxon>Pseudomonadati</taxon>
        <taxon>Candidatus Kryptoniota</taxon>
        <taxon>Candidatus Kryptonium</taxon>
    </lineage>
</organism>
<gene>
    <name evidence="4" type="ORF">JGI4_00641</name>
</gene>
<accession>A0A0P1M9C1</accession>
<accession>A0A0P1LGS3</accession>
<dbReference type="Pfam" id="PF01558">
    <property type="entry name" value="POR"/>
    <property type="match status" value="1"/>
</dbReference>
<dbReference type="GO" id="GO:0016625">
    <property type="term" value="F:oxidoreductase activity, acting on the aldehyde or oxo group of donors, iron-sulfur protein as acceptor"/>
    <property type="evidence" value="ECO:0007669"/>
    <property type="project" value="UniProtKB-ARBA"/>
</dbReference>
<dbReference type="EMBL" id="FAOP01000003">
    <property type="protein sequence ID" value="CUU02920.1"/>
    <property type="molecule type" value="Genomic_DNA"/>
</dbReference>
<evidence type="ECO:0000313" key="5">
    <source>
        <dbReference type="Proteomes" id="UP000182011"/>
    </source>
</evidence>
<accession>A0A0P1P4D3</accession>
<name>A0A0P1NVQ5_9BACT</name>
<evidence type="ECO:0000256" key="1">
    <source>
        <dbReference type="ARBA" id="ARBA00023002"/>
    </source>
</evidence>
<dbReference type="Pfam" id="PF02775">
    <property type="entry name" value="TPP_enzyme_C"/>
    <property type="match status" value="1"/>
</dbReference>
<dbReference type="AlphaFoldDB" id="A0A0P1NVQ5"/>
<accession>A0A0P1LCH1</accession>
<dbReference type="Proteomes" id="UP000182011">
    <property type="component" value="Unassembled WGS sequence"/>
</dbReference>
<dbReference type="OrthoDB" id="9775140at2"/>
<dbReference type="SUPFAM" id="SSF53323">
    <property type="entry name" value="Pyruvate-ferredoxin oxidoreductase, PFOR, domain III"/>
    <property type="match status" value="1"/>
</dbReference>
<evidence type="ECO:0000259" key="2">
    <source>
        <dbReference type="Pfam" id="PF01558"/>
    </source>
</evidence>
<sequence length="448" mass="49300">MAIVKNAVYMKEVELPFCPGCGHSQILPQLDKAMAKLNLDPRKTVLVTDIGCVGLSDQYFNVNAFHGLHGRSITYACGLKMANPELTVIVLMGDGGLGIGGTHFINAARRNIDITVIIFNNFNFGMTGGEHSVTTPFGGKTATTYLGNIEYPLDACSLVQAVNGGFAARTTIFDRNLADIIAEAIAFKGFSVVDVWEYCTAYYVPRNELNKDKMMKLLETYGFKTGIVHKVERKEFIESYREVYLNQPSKQTKQVSLETEFENNLTQKTGIIIAGAAGQKVKSSATVFGSSAILSGLYATQKDDYPITIMTGHSVSEIILDKKEINYTGIESPDYLIIIAPEGLAKVKRIIQNMNETSTIMIDDNLVSLLPETRAKIEIFPFRKTANTIDRFSITILSLATFLARTNLFPIEALKKAVMLTQKKAIAEVNLKAIDAGVRLVEEGTYVK</sequence>
<dbReference type="RefSeq" id="WP_075426051.1">
    <property type="nucleotide sequence ID" value="NZ_CZVJ01000012.1"/>
</dbReference>
<evidence type="ECO:0000259" key="3">
    <source>
        <dbReference type="Pfam" id="PF02775"/>
    </source>
</evidence>
<keyword evidence="1" id="KW-0560">Oxidoreductase</keyword>
<accession>A0A0P1LEZ0</accession>
<accession>A0A0P1NVQ5</accession>
<dbReference type="STRING" id="1633631.GCA_001442925_00641"/>
<accession>A0A0P1LTJ1</accession>
<dbReference type="PANTHER" id="PTHR48084:SF1">
    <property type="entry name" value="2-OXOGLUTARATE SYNTHASE SUBUNIT KORB"/>
    <property type="match status" value="1"/>
</dbReference>
<accession>A0A0P1MSC1</accession>
<dbReference type="InterPro" id="IPR019752">
    <property type="entry name" value="Pyrv/ketoisovalerate_OxRed_cat"/>
</dbReference>
<dbReference type="Gene3D" id="3.40.920.10">
    <property type="entry name" value="Pyruvate-ferredoxin oxidoreductase, PFOR, domain III"/>
    <property type="match status" value="1"/>
</dbReference>
<proteinExistence type="predicted"/>
<dbReference type="InterPro" id="IPR002869">
    <property type="entry name" value="Pyrv_flavodox_OxRed_cen"/>
</dbReference>
<dbReference type="GO" id="GO:0030976">
    <property type="term" value="F:thiamine pyrophosphate binding"/>
    <property type="evidence" value="ECO:0007669"/>
    <property type="project" value="InterPro"/>
</dbReference>
<dbReference type="GO" id="GO:0044281">
    <property type="term" value="P:small molecule metabolic process"/>
    <property type="evidence" value="ECO:0007669"/>
    <property type="project" value="UniProtKB-ARBA"/>
</dbReference>
<accession>A0A0P1LP91</accession>
<accession>A0A0P1LXJ9</accession>
<dbReference type="InterPro" id="IPR029061">
    <property type="entry name" value="THDP-binding"/>
</dbReference>
<reference evidence="4 5" key="1">
    <citation type="submission" date="2015-11" db="EMBL/GenBank/DDBJ databases">
        <authorList>
            <person name="Zhang Y."/>
            <person name="Guo Z."/>
        </authorList>
    </citation>
    <scope>NUCLEOTIDE SEQUENCE [LARGE SCALE GENOMIC DNA]</scope>
    <source>
        <strain evidence="4">JGI-4</strain>
    </source>
</reference>
<dbReference type="Gene3D" id="3.40.50.970">
    <property type="match status" value="1"/>
</dbReference>
<dbReference type="PANTHER" id="PTHR48084">
    <property type="entry name" value="2-OXOGLUTARATE OXIDOREDUCTASE SUBUNIT KORB-RELATED"/>
    <property type="match status" value="1"/>
</dbReference>
<protein>
    <submittedName>
        <fullName evidence="4">2-oxoglutarate ferredoxin oxidoreductase subunit beta</fullName>
    </submittedName>
</protein>
<feature type="domain" description="Pyruvate/ketoisovalerate oxidoreductase catalytic" evidence="2">
    <location>
        <begin position="278"/>
        <end position="438"/>
    </location>
</feature>
<feature type="domain" description="Thiamine pyrophosphate enzyme TPP-binding" evidence="3">
    <location>
        <begin position="49"/>
        <end position="195"/>
    </location>
</feature>
<accession>A0A0S4MWL0</accession>
<dbReference type="InterPro" id="IPR011766">
    <property type="entry name" value="TPP_enzyme_TPP-bd"/>
</dbReference>